<evidence type="ECO:0000256" key="6">
    <source>
        <dbReference type="ARBA" id="ARBA00023136"/>
    </source>
</evidence>
<dbReference type="GO" id="GO:0031965">
    <property type="term" value="C:nuclear membrane"/>
    <property type="evidence" value="ECO:0007669"/>
    <property type="project" value="UniProtKB-SubCell"/>
</dbReference>
<sequence length="83" mass="9143">MFILVTCELTTSTGPTVVGDATSDVVLMESLGASLVQGKCQSYRHYVTPWAPRLVLDELNRQGFEFKGMSGIGQTLVWTFCRP</sequence>
<evidence type="ECO:0000256" key="3">
    <source>
        <dbReference type="ARBA" id="ARBA00007605"/>
    </source>
</evidence>
<organism evidence="9">
    <name type="scientific">Aphanomyces astaci</name>
    <name type="common">Crayfish plague agent</name>
    <dbReference type="NCBI Taxonomy" id="112090"/>
    <lineage>
        <taxon>Eukaryota</taxon>
        <taxon>Sar</taxon>
        <taxon>Stramenopiles</taxon>
        <taxon>Oomycota</taxon>
        <taxon>Saprolegniomycetes</taxon>
        <taxon>Saprolegniales</taxon>
        <taxon>Verrucalvaceae</taxon>
        <taxon>Aphanomyces</taxon>
    </lineage>
</organism>
<dbReference type="GO" id="GO:0005829">
    <property type="term" value="C:cytosol"/>
    <property type="evidence" value="ECO:0007669"/>
    <property type="project" value="UniProtKB-SubCell"/>
</dbReference>
<dbReference type="FunFam" id="3.30.1410.10:FF:000001">
    <property type="entry name" value="GTP cyclohydrolase 1 feedback regulatory protein"/>
    <property type="match status" value="1"/>
</dbReference>
<protein>
    <recommendedName>
        <fullName evidence="4">GTP cyclohydrolase 1 feedback regulatory protein</fullName>
    </recommendedName>
    <alternativeName>
        <fullName evidence="8">GTP cyclohydrolase I feedback regulatory protein</fullName>
    </alternativeName>
</protein>
<keyword evidence="5" id="KW-0963">Cytoplasm</keyword>
<evidence type="ECO:0000256" key="8">
    <source>
        <dbReference type="ARBA" id="ARBA00032599"/>
    </source>
</evidence>
<evidence type="ECO:0000256" key="2">
    <source>
        <dbReference type="ARBA" id="ARBA00004514"/>
    </source>
</evidence>
<evidence type="ECO:0000256" key="7">
    <source>
        <dbReference type="ARBA" id="ARBA00023242"/>
    </source>
</evidence>
<dbReference type="InterPro" id="IPR009112">
    <property type="entry name" value="GTP_CycHdrlase_I_reg"/>
</dbReference>
<comment type="subcellular location">
    <subcellularLocation>
        <location evidence="2">Cytoplasm</location>
        <location evidence="2">Cytosol</location>
    </subcellularLocation>
    <subcellularLocation>
        <location evidence="1">Nucleus membrane</location>
    </subcellularLocation>
</comment>
<dbReference type="GO" id="GO:0009890">
    <property type="term" value="P:negative regulation of biosynthetic process"/>
    <property type="evidence" value="ECO:0007669"/>
    <property type="project" value="InterPro"/>
</dbReference>
<accession>W4GDV2</accession>
<dbReference type="EMBL" id="KI913134">
    <property type="protein sequence ID" value="ETV77118.1"/>
    <property type="molecule type" value="Genomic_DNA"/>
</dbReference>
<dbReference type="AlphaFoldDB" id="W4GDV2"/>
<evidence type="ECO:0000256" key="4">
    <source>
        <dbReference type="ARBA" id="ARBA00020099"/>
    </source>
</evidence>
<comment type="similarity">
    <text evidence="3">Belongs to the GFRP family.</text>
</comment>
<dbReference type="GO" id="GO:0044549">
    <property type="term" value="F:GTP cyclohydrolase binding"/>
    <property type="evidence" value="ECO:0007669"/>
    <property type="project" value="TreeGrafter"/>
</dbReference>
<dbReference type="Gene3D" id="3.30.1410.10">
    <property type="entry name" value="GTP cyclohydrolase I feedback regulatory protein GFRP"/>
    <property type="match status" value="1"/>
</dbReference>
<proteinExistence type="inferred from homology"/>
<dbReference type="STRING" id="112090.W4GDV2"/>
<dbReference type="RefSeq" id="XP_009833424.1">
    <property type="nucleotide sequence ID" value="XM_009835122.1"/>
</dbReference>
<dbReference type="PANTHER" id="PTHR16852:SF2">
    <property type="entry name" value="GTP CYCLOHYDROLASE 1 FEEDBACK REGULATORY PROTEIN"/>
    <property type="match status" value="1"/>
</dbReference>
<keyword evidence="6" id="KW-0472">Membrane</keyword>
<dbReference type="OrthoDB" id="64291at2759"/>
<dbReference type="Pfam" id="PF06399">
    <property type="entry name" value="GFRP"/>
    <property type="match status" value="1"/>
</dbReference>
<dbReference type="PANTHER" id="PTHR16852">
    <property type="entry name" value="GTP CYCLOHYDROLASE 1 FEEDBACK REGULATORY PROTEIN"/>
    <property type="match status" value="1"/>
</dbReference>
<keyword evidence="7" id="KW-0539">Nucleus</keyword>
<dbReference type="InterPro" id="IPR036717">
    <property type="entry name" value="GFRP_sf"/>
</dbReference>
<dbReference type="GeneID" id="20811008"/>
<reference evidence="9" key="1">
    <citation type="submission" date="2013-12" db="EMBL/GenBank/DDBJ databases">
        <title>The Genome Sequence of Aphanomyces astaci APO3.</title>
        <authorList>
            <consortium name="The Broad Institute Genomics Platform"/>
            <person name="Russ C."/>
            <person name="Tyler B."/>
            <person name="van West P."/>
            <person name="Dieguez-Uribeondo J."/>
            <person name="Young S.K."/>
            <person name="Zeng Q."/>
            <person name="Gargeya S."/>
            <person name="Fitzgerald M."/>
            <person name="Abouelleil A."/>
            <person name="Alvarado L."/>
            <person name="Chapman S.B."/>
            <person name="Gainer-Dewar J."/>
            <person name="Goldberg J."/>
            <person name="Griggs A."/>
            <person name="Gujja S."/>
            <person name="Hansen M."/>
            <person name="Howarth C."/>
            <person name="Imamovic A."/>
            <person name="Ireland A."/>
            <person name="Larimer J."/>
            <person name="McCowan C."/>
            <person name="Murphy C."/>
            <person name="Pearson M."/>
            <person name="Poon T.W."/>
            <person name="Priest M."/>
            <person name="Roberts A."/>
            <person name="Saif S."/>
            <person name="Shea T."/>
            <person name="Sykes S."/>
            <person name="Wortman J."/>
            <person name="Nusbaum C."/>
            <person name="Birren B."/>
        </authorList>
    </citation>
    <scope>NUCLEOTIDE SEQUENCE [LARGE SCALE GENOMIC DNA]</scope>
    <source>
        <strain evidence="9">APO3</strain>
    </source>
</reference>
<evidence type="ECO:0000256" key="5">
    <source>
        <dbReference type="ARBA" id="ARBA00022490"/>
    </source>
</evidence>
<dbReference type="VEuPathDB" id="FungiDB:H257_09012"/>
<dbReference type="SUPFAM" id="SSF69761">
    <property type="entry name" value="GTP cyclohydrolase I feedback regulatory protein, GFRP"/>
    <property type="match status" value="1"/>
</dbReference>
<gene>
    <name evidence="9" type="ORF">H257_09012</name>
</gene>
<name>W4GDV2_APHAT</name>
<evidence type="ECO:0000256" key="1">
    <source>
        <dbReference type="ARBA" id="ARBA00004126"/>
    </source>
</evidence>
<evidence type="ECO:0000313" key="9">
    <source>
        <dbReference type="EMBL" id="ETV77118.1"/>
    </source>
</evidence>